<accession>A0AAD8V2S0</accession>
<protein>
    <submittedName>
        <fullName evidence="2">Uncharacterized protein</fullName>
    </submittedName>
</protein>
<organism evidence="2 3">
    <name type="scientific">Colletotrichum navitas</name>
    <dbReference type="NCBI Taxonomy" id="681940"/>
    <lineage>
        <taxon>Eukaryota</taxon>
        <taxon>Fungi</taxon>
        <taxon>Dikarya</taxon>
        <taxon>Ascomycota</taxon>
        <taxon>Pezizomycotina</taxon>
        <taxon>Sordariomycetes</taxon>
        <taxon>Hypocreomycetidae</taxon>
        <taxon>Glomerellales</taxon>
        <taxon>Glomerellaceae</taxon>
        <taxon>Colletotrichum</taxon>
        <taxon>Colletotrichum graminicola species complex</taxon>
    </lineage>
</organism>
<evidence type="ECO:0000313" key="2">
    <source>
        <dbReference type="EMBL" id="KAK1585083.1"/>
    </source>
</evidence>
<evidence type="ECO:0000313" key="3">
    <source>
        <dbReference type="Proteomes" id="UP001230504"/>
    </source>
</evidence>
<proteinExistence type="predicted"/>
<sequence>MQDKTSCWDCVHHVCGLSGAGFVLLRDLPPTSQPACRQTLSLSTGSGYVRPFQLVSRPCVPVMTKGGLPCRTFVLCRQASSSVCLFPRLSFSACLMRTSRALIRFLLANNPLFFHLGRGFLIIFFRVTVTDTPRSRCLPSPLASFRLPPPRSTMPHESRPPEAPVAILSVLSVPPEPPSFLSWIWYGDLRRRNGGPSEPDPSPRARTAFTRRGGSRKTIAHPRRMGVV</sequence>
<comment type="caution">
    <text evidence="2">The sequence shown here is derived from an EMBL/GenBank/DDBJ whole genome shotgun (WGS) entry which is preliminary data.</text>
</comment>
<reference evidence="2" key="1">
    <citation type="submission" date="2021-06" db="EMBL/GenBank/DDBJ databases">
        <title>Comparative genomics, transcriptomics and evolutionary studies reveal genomic signatures of adaptation to plant cell wall in hemibiotrophic fungi.</title>
        <authorList>
            <consortium name="DOE Joint Genome Institute"/>
            <person name="Baroncelli R."/>
            <person name="Diaz J.F."/>
            <person name="Benocci T."/>
            <person name="Peng M."/>
            <person name="Battaglia E."/>
            <person name="Haridas S."/>
            <person name="Andreopoulos W."/>
            <person name="Labutti K."/>
            <person name="Pangilinan J."/>
            <person name="Floch G.L."/>
            <person name="Makela M.R."/>
            <person name="Henrissat B."/>
            <person name="Grigoriev I.V."/>
            <person name="Crouch J.A."/>
            <person name="De Vries R.P."/>
            <person name="Sukno S.A."/>
            <person name="Thon M.R."/>
        </authorList>
    </citation>
    <scope>NUCLEOTIDE SEQUENCE</scope>
    <source>
        <strain evidence="2">CBS 125086</strain>
    </source>
</reference>
<dbReference type="Proteomes" id="UP001230504">
    <property type="component" value="Unassembled WGS sequence"/>
</dbReference>
<feature type="compositionally biased region" description="Basic residues" evidence="1">
    <location>
        <begin position="213"/>
        <end position="228"/>
    </location>
</feature>
<dbReference type="AlphaFoldDB" id="A0AAD8V2S0"/>
<feature type="region of interest" description="Disordered" evidence="1">
    <location>
        <begin position="194"/>
        <end position="228"/>
    </location>
</feature>
<evidence type="ECO:0000256" key="1">
    <source>
        <dbReference type="SAM" id="MobiDB-lite"/>
    </source>
</evidence>
<dbReference type="RefSeq" id="XP_060412136.1">
    <property type="nucleotide sequence ID" value="XM_060552094.1"/>
</dbReference>
<dbReference type="GeneID" id="85436334"/>
<keyword evidence="3" id="KW-1185">Reference proteome</keyword>
<name>A0AAD8V2S0_9PEZI</name>
<gene>
    <name evidence="2" type="ORF">LY79DRAFT_278529</name>
</gene>
<dbReference type="EMBL" id="JAHLJV010000048">
    <property type="protein sequence ID" value="KAK1585083.1"/>
    <property type="molecule type" value="Genomic_DNA"/>
</dbReference>